<proteinExistence type="predicted"/>
<evidence type="ECO:0000313" key="2">
    <source>
        <dbReference type="Proteomes" id="UP001432312"/>
    </source>
</evidence>
<dbReference type="EMBL" id="CP108036">
    <property type="protein sequence ID" value="WUN81238.1"/>
    <property type="molecule type" value="Genomic_DNA"/>
</dbReference>
<sequence length="181" mass="19059">MSGARVPSAVVAVALGTALLAGCSDGKASAAPELPSSTCFGVFTPAELAPFMGTGDEARVDSPGDLRLTASRTKAICNIDVDGKPRWTATAERRPAGQEVTWGSEVEKHDPDELPYAGNSRLWDSGAAVVLGCTGPTETFDLTLFIDAVPDGLKQEQRRPAFAALMKKFMESARQQTRCGS</sequence>
<gene>
    <name evidence="1" type="ORF">OHA91_23595</name>
</gene>
<dbReference type="GeneID" id="95499085"/>
<reference evidence="1" key="1">
    <citation type="submission" date="2022-10" db="EMBL/GenBank/DDBJ databases">
        <title>The complete genomes of actinobacterial strains from the NBC collection.</title>
        <authorList>
            <person name="Joergensen T.S."/>
            <person name="Alvarez Arevalo M."/>
            <person name="Sterndorff E.B."/>
            <person name="Faurdal D."/>
            <person name="Vuksanovic O."/>
            <person name="Mourched A.-S."/>
            <person name="Charusanti P."/>
            <person name="Shaw S."/>
            <person name="Blin K."/>
            <person name="Weber T."/>
        </authorList>
    </citation>
    <scope>NUCLEOTIDE SEQUENCE</scope>
    <source>
        <strain evidence="1">NBC_00303</strain>
    </source>
</reference>
<dbReference type="PROSITE" id="PS51257">
    <property type="entry name" value="PROKAR_LIPOPROTEIN"/>
    <property type="match status" value="1"/>
</dbReference>
<dbReference type="RefSeq" id="WP_328739960.1">
    <property type="nucleotide sequence ID" value="NZ_CP108036.1"/>
</dbReference>
<keyword evidence="2" id="KW-1185">Reference proteome</keyword>
<organism evidence="1 2">
    <name type="scientific">Streptomyces erythrochromogenes</name>
    <dbReference type="NCBI Taxonomy" id="285574"/>
    <lineage>
        <taxon>Bacteria</taxon>
        <taxon>Bacillati</taxon>
        <taxon>Actinomycetota</taxon>
        <taxon>Actinomycetes</taxon>
        <taxon>Kitasatosporales</taxon>
        <taxon>Streptomycetaceae</taxon>
        <taxon>Streptomyces</taxon>
    </lineage>
</organism>
<dbReference type="Proteomes" id="UP001432312">
    <property type="component" value="Chromosome"/>
</dbReference>
<protein>
    <recommendedName>
        <fullName evidence="3">DUF3558 domain-containing protein</fullName>
    </recommendedName>
</protein>
<evidence type="ECO:0008006" key="3">
    <source>
        <dbReference type="Google" id="ProtNLM"/>
    </source>
</evidence>
<evidence type="ECO:0000313" key="1">
    <source>
        <dbReference type="EMBL" id="WUN81238.1"/>
    </source>
</evidence>
<name>A0ABZ1QF05_9ACTN</name>
<accession>A0ABZ1QF05</accession>